<reference evidence="1" key="1">
    <citation type="submission" date="2019-10" db="EMBL/GenBank/DDBJ databases">
        <authorList>
            <person name="Zhang R."/>
            <person name="Pan Y."/>
            <person name="Wang J."/>
            <person name="Ma R."/>
            <person name="Yu S."/>
        </authorList>
    </citation>
    <scope>NUCLEOTIDE SEQUENCE</scope>
    <source>
        <strain evidence="1">LA-IB0</strain>
        <tissue evidence="1">Leaf</tissue>
    </source>
</reference>
<name>A0AAV6XE49_9LAMI</name>
<dbReference type="AlphaFoldDB" id="A0AAV6XE49"/>
<evidence type="ECO:0000313" key="2">
    <source>
        <dbReference type="Proteomes" id="UP000826271"/>
    </source>
</evidence>
<dbReference type="EMBL" id="WHWC01000007">
    <property type="protein sequence ID" value="KAG8378766.1"/>
    <property type="molecule type" value="Genomic_DNA"/>
</dbReference>
<accession>A0AAV6XE49</accession>
<dbReference type="Proteomes" id="UP000826271">
    <property type="component" value="Unassembled WGS sequence"/>
</dbReference>
<dbReference type="Gene3D" id="3.20.20.80">
    <property type="entry name" value="Glycosidases"/>
    <property type="match status" value="1"/>
</dbReference>
<comment type="caution">
    <text evidence="1">The sequence shown here is derived from an EMBL/GenBank/DDBJ whole genome shotgun (WGS) entry which is preliminary data.</text>
</comment>
<keyword evidence="2" id="KW-1185">Reference proteome</keyword>
<evidence type="ECO:0000313" key="1">
    <source>
        <dbReference type="EMBL" id="KAG8378766.1"/>
    </source>
</evidence>
<proteinExistence type="predicted"/>
<protein>
    <submittedName>
        <fullName evidence="1">Uncharacterized protein</fullName>
    </submittedName>
</protein>
<sequence length="78" mass="8999">MTDDHSTSANMEDAENIGLFSLDPGLESYKDHFRYRIRRYVDQKKLNDKHESSLEEFAQGNDGIVVKEFAGWDFVVGK</sequence>
<organism evidence="1 2">
    <name type="scientific">Buddleja alternifolia</name>
    <dbReference type="NCBI Taxonomy" id="168488"/>
    <lineage>
        <taxon>Eukaryota</taxon>
        <taxon>Viridiplantae</taxon>
        <taxon>Streptophyta</taxon>
        <taxon>Embryophyta</taxon>
        <taxon>Tracheophyta</taxon>
        <taxon>Spermatophyta</taxon>
        <taxon>Magnoliopsida</taxon>
        <taxon>eudicotyledons</taxon>
        <taxon>Gunneridae</taxon>
        <taxon>Pentapetalae</taxon>
        <taxon>asterids</taxon>
        <taxon>lamiids</taxon>
        <taxon>Lamiales</taxon>
        <taxon>Scrophulariaceae</taxon>
        <taxon>Buddlejeae</taxon>
        <taxon>Buddleja</taxon>
    </lineage>
</organism>
<gene>
    <name evidence="1" type="ORF">BUALT_Bualt07G0019200</name>
</gene>